<dbReference type="Pfam" id="PF00589">
    <property type="entry name" value="Phage_integrase"/>
    <property type="match status" value="1"/>
</dbReference>
<gene>
    <name evidence="8" type="ORF">GCM10011372_36720</name>
</gene>
<evidence type="ECO:0000256" key="1">
    <source>
        <dbReference type="ARBA" id="ARBA00008857"/>
    </source>
</evidence>
<dbReference type="InterPro" id="IPR010998">
    <property type="entry name" value="Integrase_recombinase_N"/>
</dbReference>
<reference evidence="8" key="2">
    <citation type="submission" date="2020-09" db="EMBL/GenBank/DDBJ databases">
        <authorList>
            <person name="Sun Q."/>
            <person name="Zhou Y."/>
        </authorList>
    </citation>
    <scope>NUCLEOTIDE SEQUENCE</scope>
    <source>
        <strain evidence="8">CGMCC 1.8984</strain>
    </source>
</reference>
<evidence type="ECO:0000313" key="8">
    <source>
        <dbReference type="EMBL" id="GGJ95121.1"/>
    </source>
</evidence>
<accession>A0A917UY63</accession>
<protein>
    <submittedName>
        <fullName evidence="8">Integrase</fullName>
    </submittedName>
</protein>
<feature type="domain" description="Tyr recombinase" evidence="6">
    <location>
        <begin position="119"/>
        <end position="306"/>
    </location>
</feature>
<evidence type="ECO:0000256" key="4">
    <source>
        <dbReference type="ARBA" id="ARBA00023172"/>
    </source>
</evidence>
<keyword evidence="4" id="KW-0233">DNA recombination</keyword>
<dbReference type="Gene3D" id="1.10.443.10">
    <property type="entry name" value="Intergrase catalytic core"/>
    <property type="match status" value="1"/>
</dbReference>
<dbReference type="GO" id="GO:0003677">
    <property type="term" value="F:DNA binding"/>
    <property type="evidence" value="ECO:0007669"/>
    <property type="project" value="UniProtKB-UniRule"/>
</dbReference>
<dbReference type="SUPFAM" id="SSF56349">
    <property type="entry name" value="DNA breaking-rejoining enzymes"/>
    <property type="match status" value="1"/>
</dbReference>
<dbReference type="Proteomes" id="UP000636956">
    <property type="component" value="Unassembled WGS sequence"/>
</dbReference>
<dbReference type="InterPro" id="IPR044068">
    <property type="entry name" value="CB"/>
</dbReference>
<evidence type="ECO:0000256" key="5">
    <source>
        <dbReference type="PROSITE-ProRule" id="PRU01248"/>
    </source>
</evidence>
<evidence type="ECO:0000313" key="9">
    <source>
        <dbReference type="Proteomes" id="UP000636956"/>
    </source>
</evidence>
<dbReference type="RefSeq" id="WP_188744837.1">
    <property type="nucleotide sequence ID" value="NZ_BAABFW010000052.1"/>
</dbReference>
<dbReference type="InterPro" id="IPR013762">
    <property type="entry name" value="Integrase-like_cat_sf"/>
</dbReference>
<evidence type="ECO:0000259" key="6">
    <source>
        <dbReference type="PROSITE" id="PS51898"/>
    </source>
</evidence>
<sequence>MSTFTATLQSFFTTFLVGQKAASPHTIAAYRDTFKMLLTHLHDTTGITPDAVEFADVNADAIAAFLTYLETVRNNTVRTRNARLAALHAFFAYAAYLNPEHADLIARALAIKSKKTSTTVLTYLTDAEADALLAAPDQTTRTGSRDHTIIMVLLTTGLRVSELTGLTRGDLCLDRPAYLLCHGKGRKDRITPLNKQAASALRRWIARSPDAGPGSSVFTAQGSAYPISRDAIAARLRVHAATAAKNCPSVAGKTITPHTLRHTTAMRMLGAGIDTTTIALWLGHESTQATQAYLHADLSMKERALARLAPIGNGGKRYSPKGDLLTFLENL</sequence>
<dbReference type="Gene3D" id="1.10.150.130">
    <property type="match status" value="1"/>
</dbReference>
<dbReference type="PROSITE" id="PS51898">
    <property type="entry name" value="TYR_RECOMBINASE"/>
    <property type="match status" value="1"/>
</dbReference>
<reference evidence="8" key="1">
    <citation type="journal article" date="2014" name="Int. J. Syst. Evol. Microbiol.">
        <title>Complete genome sequence of Corynebacterium casei LMG S-19264T (=DSM 44701T), isolated from a smear-ripened cheese.</title>
        <authorList>
            <consortium name="US DOE Joint Genome Institute (JGI-PGF)"/>
            <person name="Walter F."/>
            <person name="Albersmeier A."/>
            <person name="Kalinowski J."/>
            <person name="Ruckert C."/>
        </authorList>
    </citation>
    <scope>NUCLEOTIDE SEQUENCE</scope>
    <source>
        <strain evidence="8">CGMCC 1.8984</strain>
    </source>
</reference>
<dbReference type="PROSITE" id="PS51900">
    <property type="entry name" value="CB"/>
    <property type="match status" value="1"/>
</dbReference>
<dbReference type="InterPro" id="IPR002104">
    <property type="entry name" value="Integrase_catalytic"/>
</dbReference>
<dbReference type="Pfam" id="PF02899">
    <property type="entry name" value="Phage_int_SAM_1"/>
    <property type="match status" value="1"/>
</dbReference>
<dbReference type="PANTHER" id="PTHR30349">
    <property type="entry name" value="PHAGE INTEGRASE-RELATED"/>
    <property type="match status" value="1"/>
</dbReference>
<dbReference type="AlphaFoldDB" id="A0A917UY63"/>
<keyword evidence="9" id="KW-1185">Reference proteome</keyword>
<dbReference type="InterPro" id="IPR004107">
    <property type="entry name" value="Integrase_SAM-like_N"/>
</dbReference>
<organism evidence="8 9">
    <name type="scientific">Agromyces bauzanensis</name>
    <dbReference type="NCBI Taxonomy" id="1308924"/>
    <lineage>
        <taxon>Bacteria</taxon>
        <taxon>Bacillati</taxon>
        <taxon>Actinomycetota</taxon>
        <taxon>Actinomycetes</taxon>
        <taxon>Micrococcales</taxon>
        <taxon>Microbacteriaceae</taxon>
        <taxon>Agromyces</taxon>
    </lineage>
</organism>
<proteinExistence type="inferred from homology"/>
<feature type="domain" description="Core-binding (CB)" evidence="7">
    <location>
        <begin position="2"/>
        <end position="95"/>
    </location>
</feature>
<comment type="similarity">
    <text evidence="1">Belongs to the 'phage' integrase family.</text>
</comment>
<comment type="caution">
    <text evidence="8">The sequence shown here is derived from an EMBL/GenBank/DDBJ whole genome shotgun (WGS) entry which is preliminary data.</text>
</comment>
<dbReference type="InterPro" id="IPR011010">
    <property type="entry name" value="DNA_brk_join_enz"/>
</dbReference>
<dbReference type="GO" id="GO:0006310">
    <property type="term" value="P:DNA recombination"/>
    <property type="evidence" value="ECO:0007669"/>
    <property type="project" value="UniProtKB-KW"/>
</dbReference>
<dbReference type="EMBL" id="BMMD01000065">
    <property type="protein sequence ID" value="GGJ95121.1"/>
    <property type="molecule type" value="Genomic_DNA"/>
</dbReference>
<dbReference type="PANTHER" id="PTHR30349:SF41">
    <property type="entry name" value="INTEGRASE_RECOMBINASE PROTEIN MJ0367-RELATED"/>
    <property type="match status" value="1"/>
</dbReference>
<name>A0A917UY63_9MICO</name>
<keyword evidence="2" id="KW-0229">DNA integration</keyword>
<keyword evidence="3 5" id="KW-0238">DNA-binding</keyword>
<evidence type="ECO:0000256" key="3">
    <source>
        <dbReference type="ARBA" id="ARBA00023125"/>
    </source>
</evidence>
<evidence type="ECO:0000259" key="7">
    <source>
        <dbReference type="PROSITE" id="PS51900"/>
    </source>
</evidence>
<dbReference type="InterPro" id="IPR050090">
    <property type="entry name" value="Tyrosine_recombinase_XerCD"/>
</dbReference>
<evidence type="ECO:0000256" key="2">
    <source>
        <dbReference type="ARBA" id="ARBA00022908"/>
    </source>
</evidence>
<dbReference type="GO" id="GO:0015074">
    <property type="term" value="P:DNA integration"/>
    <property type="evidence" value="ECO:0007669"/>
    <property type="project" value="UniProtKB-KW"/>
</dbReference>